<gene>
    <name evidence="1" type="ORF">HBO38_12075</name>
</gene>
<dbReference type="Proteomes" id="UP000537729">
    <property type="component" value="Unassembled WGS sequence"/>
</dbReference>
<dbReference type="EMBL" id="JAAQWG010000015">
    <property type="protein sequence ID" value="NMY09171.1"/>
    <property type="molecule type" value="Genomic_DNA"/>
</dbReference>
<protein>
    <submittedName>
        <fullName evidence="1">Uncharacterized protein</fullName>
    </submittedName>
</protein>
<comment type="caution">
    <text evidence="1">The sequence shown here is derived from an EMBL/GenBank/DDBJ whole genome shotgun (WGS) entry which is preliminary data.</text>
</comment>
<evidence type="ECO:0000313" key="1">
    <source>
        <dbReference type="EMBL" id="NMY09171.1"/>
    </source>
</evidence>
<sequence>MQIYRQALAAIAANDVQAVDETSSPSYATIKELKGAGYVDALDSSADDGNSFMKIEITLRGRQYLERLSASA</sequence>
<name>A0A7Y1F8L3_PSEVE</name>
<dbReference type="AlphaFoldDB" id="A0A7Y1F8L3"/>
<dbReference type="RefSeq" id="WP_169884287.1">
    <property type="nucleotide sequence ID" value="NZ_JAAQWG010000015.1"/>
</dbReference>
<reference evidence="1 2" key="1">
    <citation type="journal article" date="2020" name="Front. Microbiol.">
        <title>Genetic Organization of the aprX-lipA2 Operon Affects the Proteolytic Potential of Pseudomonas Species in Milk.</title>
        <authorList>
            <person name="Maier C."/>
            <person name="Huptas C."/>
            <person name="von Neubeck M."/>
            <person name="Scherer S."/>
            <person name="Wenning M."/>
            <person name="Lucking G."/>
        </authorList>
    </citation>
    <scope>NUCLEOTIDE SEQUENCE [LARGE SCALE GENOMIC DNA]</scope>
    <source>
        <strain evidence="1 2">DSM 16272</strain>
    </source>
</reference>
<organism evidence="1 2">
    <name type="scientific">Pseudomonas veronii</name>
    <dbReference type="NCBI Taxonomy" id="76761"/>
    <lineage>
        <taxon>Bacteria</taxon>
        <taxon>Pseudomonadati</taxon>
        <taxon>Pseudomonadota</taxon>
        <taxon>Gammaproteobacteria</taxon>
        <taxon>Pseudomonadales</taxon>
        <taxon>Pseudomonadaceae</taxon>
        <taxon>Pseudomonas</taxon>
    </lineage>
</organism>
<accession>A0A7Y1F8L3</accession>
<evidence type="ECO:0000313" key="2">
    <source>
        <dbReference type="Proteomes" id="UP000537729"/>
    </source>
</evidence>
<proteinExistence type="predicted"/>